<sequence length="111" mass="11992">MIGKIVWIVEQEPYNSCNKKPVTGVQWENCPWAGIGTLPGIFGAVGDRVRIDAKRLSATTTGKIIAASGVHPFHKYEFTDIKLPGILGTVGDTVEVTVRVIPKEGEETDGN</sequence>
<comment type="caution">
    <text evidence="1">The sequence shown here is derived from an EMBL/GenBank/DDBJ whole genome shotgun (WGS) entry which is preliminary data.</text>
</comment>
<proteinExistence type="predicted"/>
<reference evidence="1" key="1">
    <citation type="journal article" date="2015" name="Nature">
        <title>Complex archaea that bridge the gap between prokaryotes and eukaryotes.</title>
        <authorList>
            <person name="Spang A."/>
            <person name="Saw J.H."/>
            <person name="Jorgensen S.L."/>
            <person name="Zaremba-Niedzwiedzka K."/>
            <person name="Martijn J."/>
            <person name="Lind A.E."/>
            <person name="van Eijk R."/>
            <person name="Schleper C."/>
            <person name="Guy L."/>
            <person name="Ettema T.J."/>
        </authorList>
    </citation>
    <scope>NUCLEOTIDE SEQUENCE</scope>
</reference>
<gene>
    <name evidence="1" type="ORF">LCGC14_2033640</name>
</gene>
<dbReference type="AlphaFoldDB" id="A0A0F9FGI4"/>
<dbReference type="EMBL" id="LAZR01023715">
    <property type="protein sequence ID" value="KKL77566.1"/>
    <property type="molecule type" value="Genomic_DNA"/>
</dbReference>
<name>A0A0F9FGI4_9ZZZZ</name>
<evidence type="ECO:0000313" key="1">
    <source>
        <dbReference type="EMBL" id="KKL77566.1"/>
    </source>
</evidence>
<organism evidence="1">
    <name type="scientific">marine sediment metagenome</name>
    <dbReference type="NCBI Taxonomy" id="412755"/>
    <lineage>
        <taxon>unclassified sequences</taxon>
        <taxon>metagenomes</taxon>
        <taxon>ecological metagenomes</taxon>
    </lineage>
</organism>
<protein>
    <submittedName>
        <fullName evidence="1">Uncharacterized protein</fullName>
    </submittedName>
</protein>
<accession>A0A0F9FGI4</accession>